<dbReference type="SUPFAM" id="SSF48452">
    <property type="entry name" value="TPR-like"/>
    <property type="match status" value="1"/>
</dbReference>
<keyword evidence="2" id="KW-0812">Transmembrane</keyword>
<gene>
    <name evidence="4" type="ORF">FGM01_00960</name>
</gene>
<dbReference type="AlphaFoldDB" id="A0A550I683"/>
<feature type="domain" description="Tetratricopeptide repeat protein 21A/21B fifth ARM repeats" evidence="3">
    <location>
        <begin position="519"/>
        <end position="603"/>
    </location>
</feature>
<feature type="repeat" description="TPR" evidence="1">
    <location>
        <begin position="514"/>
        <end position="547"/>
    </location>
</feature>
<sequence length="645" mass="74483">MRLKEFLKECHDKGVVKLLSIYVLSGWIILQVLSVIQDPLSLPLKTITYFIIALLIGFPVYIYIIWKFQLEPREKNPGRSHNFQRMYFTGLGITAFLSFIIAFLIGANNFVAQNLLVPDLTTTEKIAVLEFGNNTGDSRNEILGKMAADWIVHGINSTQVAEVISPELVTSYASMISDQPPSADKEFIKRYFKPAMIISGNFYREGENLILQSRILNSENDEVVIAFKKQQCDINKPLECIENLKQLILSFLATNQDPDINLQEDPPTFEAYQYLLNAKTLGNNSDKYLELINLAIEADATYFEPKVLRIAHYYNKGDYKTADSLRKAIDETIYNDKRQLNLLTLYKSLLEGNNRKIFTTMMKEYAYAPYELGSNSSAMVIALQFVNKPELVDTIYNQIEKSINDLENCQECRSRIYIKALADIELGNYQEVIKLMQPVVKNSDLEYLQKPLLVAFIRSNNEEELENYFSNKKPGLEPEVLQSLYLMVAREYLLQNNSEKANLYLNRIINTKVAKNPGLMAEAYFLLEEYEQAFSIYREIISEAPENITALGRLAIISSRLGEKDRSQKYLEKLNSIRGNYQYGSIDYQMAIFHKMEDNWDKTYEFLLKSIARGNTYTSDNFQNDPLLLDYKDRPEFNKILTYWH</sequence>
<dbReference type="InterPro" id="IPR056835">
    <property type="entry name" value="ARM_TT21_5th"/>
</dbReference>
<reference evidence="4 5" key="1">
    <citation type="submission" date="2019-06" db="EMBL/GenBank/DDBJ databases">
        <title>Gramella sabulilitoris sp. nov., isolated from a marine sand.</title>
        <authorList>
            <person name="Yoon J.-H."/>
        </authorList>
    </citation>
    <scope>NUCLEOTIDE SEQUENCE [LARGE SCALE GENOMIC DNA]</scope>
    <source>
        <strain evidence="4 5">HSMS-1</strain>
    </source>
</reference>
<dbReference type="RefSeq" id="WP_143409250.1">
    <property type="nucleotide sequence ID" value="NZ_VHSF01000001.1"/>
</dbReference>
<keyword evidence="1" id="KW-0802">TPR repeat</keyword>
<comment type="caution">
    <text evidence="4">The sequence shown here is derived from an EMBL/GenBank/DDBJ whole genome shotgun (WGS) entry which is preliminary data.</text>
</comment>
<evidence type="ECO:0000259" key="3">
    <source>
        <dbReference type="Pfam" id="PF25064"/>
    </source>
</evidence>
<dbReference type="InterPro" id="IPR011990">
    <property type="entry name" value="TPR-like_helical_dom_sf"/>
</dbReference>
<keyword evidence="2" id="KW-1133">Transmembrane helix</keyword>
<dbReference type="InterPro" id="IPR019734">
    <property type="entry name" value="TPR_rpt"/>
</dbReference>
<accession>A0A550I683</accession>
<dbReference type="EMBL" id="VHSF01000001">
    <property type="protein sequence ID" value="TRO66482.1"/>
    <property type="molecule type" value="Genomic_DNA"/>
</dbReference>
<evidence type="ECO:0000256" key="1">
    <source>
        <dbReference type="PROSITE-ProRule" id="PRU00339"/>
    </source>
</evidence>
<feature type="transmembrane region" description="Helical" evidence="2">
    <location>
        <begin position="46"/>
        <end position="66"/>
    </location>
</feature>
<proteinExistence type="predicted"/>
<dbReference type="PROSITE" id="PS50005">
    <property type="entry name" value="TPR"/>
    <property type="match status" value="1"/>
</dbReference>
<feature type="transmembrane region" description="Helical" evidence="2">
    <location>
        <begin position="21"/>
        <end position="40"/>
    </location>
</feature>
<protein>
    <recommendedName>
        <fullName evidence="3">Tetratricopeptide repeat protein 21A/21B fifth ARM repeats domain-containing protein</fullName>
    </recommendedName>
</protein>
<dbReference type="Gene3D" id="1.25.40.10">
    <property type="entry name" value="Tetratricopeptide repeat domain"/>
    <property type="match status" value="1"/>
</dbReference>
<evidence type="ECO:0000313" key="5">
    <source>
        <dbReference type="Proteomes" id="UP000315131"/>
    </source>
</evidence>
<dbReference type="Proteomes" id="UP000315131">
    <property type="component" value="Unassembled WGS sequence"/>
</dbReference>
<dbReference type="Pfam" id="PF25064">
    <property type="entry name" value="ARM_TT21_5th"/>
    <property type="match status" value="1"/>
</dbReference>
<name>A0A550I683_9FLAO</name>
<keyword evidence="2" id="KW-0472">Membrane</keyword>
<organism evidence="4 5">
    <name type="scientific">Christiangramia sabulilitoris</name>
    <dbReference type="NCBI Taxonomy" id="2583991"/>
    <lineage>
        <taxon>Bacteria</taxon>
        <taxon>Pseudomonadati</taxon>
        <taxon>Bacteroidota</taxon>
        <taxon>Flavobacteriia</taxon>
        <taxon>Flavobacteriales</taxon>
        <taxon>Flavobacteriaceae</taxon>
        <taxon>Christiangramia</taxon>
    </lineage>
</organism>
<dbReference type="OrthoDB" id="1404833at2"/>
<keyword evidence="5" id="KW-1185">Reference proteome</keyword>
<feature type="transmembrane region" description="Helical" evidence="2">
    <location>
        <begin position="87"/>
        <end position="107"/>
    </location>
</feature>
<evidence type="ECO:0000313" key="4">
    <source>
        <dbReference type="EMBL" id="TRO66482.1"/>
    </source>
</evidence>
<evidence type="ECO:0000256" key="2">
    <source>
        <dbReference type="SAM" id="Phobius"/>
    </source>
</evidence>